<dbReference type="InterPro" id="IPR041581">
    <property type="entry name" value="Glyoxalase_6"/>
</dbReference>
<dbReference type="Gene3D" id="3.10.180.10">
    <property type="entry name" value="2,3-Dihydroxybiphenyl 1,2-Dioxygenase, domain 1"/>
    <property type="match status" value="1"/>
</dbReference>
<reference evidence="2 3" key="1">
    <citation type="submission" date="2014-05" db="EMBL/GenBank/DDBJ databases">
        <title>Draft Genome Sequence of Kitasatospora cheerisanensis KCTC 2395.</title>
        <authorList>
            <person name="Nam D.H."/>
        </authorList>
    </citation>
    <scope>NUCLEOTIDE SEQUENCE [LARGE SCALE GENOMIC DNA]</scope>
    <source>
        <strain evidence="2 3">KCTC 2395</strain>
    </source>
</reference>
<dbReference type="CDD" id="cd06587">
    <property type="entry name" value="VOC"/>
    <property type="match status" value="1"/>
</dbReference>
<accession>A0A066YPY4</accession>
<proteinExistence type="predicted"/>
<gene>
    <name evidence="2" type="ORF">KCH_47640</name>
</gene>
<dbReference type="AlphaFoldDB" id="A0A066YPY4"/>
<dbReference type="Pfam" id="PF18029">
    <property type="entry name" value="Glyoxalase_6"/>
    <property type="match status" value="1"/>
</dbReference>
<evidence type="ECO:0000313" key="2">
    <source>
        <dbReference type="EMBL" id="KDN83282.1"/>
    </source>
</evidence>
<dbReference type="EMBL" id="JNBY01000095">
    <property type="protein sequence ID" value="KDN83282.1"/>
    <property type="molecule type" value="Genomic_DNA"/>
</dbReference>
<dbReference type="SUPFAM" id="SSF54593">
    <property type="entry name" value="Glyoxalase/Bleomycin resistance protein/Dihydroxybiphenyl dioxygenase"/>
    <property type="match status" value="1"/>
</dbReference>
<dbReference type="PATRIC" id="fig|1348663.4.peg.4602"/>
<dbReference type="InterPro" id="IPR037523">
    <property type="entry name" value="VOC_core"/>
</dbReference>
<name>A0A066YPY4_9ACTN</name>
<dbReference type="Proteomes" id="UP000027178">
    <property type="component" value="Unassembled WGS sequence"/>
</dbReference>
<organism evidence="2 3">
    <name type="scientific">Kitasatospora cheerisanensis KCTC 2395</name>
    <dbReference type="NCBI Taxonomy" id="1348663"/>
    <lineage>
        <taxon>Bacteria</taxon>
        <taxon>Bacillati</taxon>
        <taxon>Actinomycetota</taxon>
        <taxon>Actinomycetes</taxon>
        <taxon>Kitasatosporales</taxon>
        <taxon>Streptomycetaceae</taxon>
        <taxon>Kitasatospora</taxon>
    </lineage>
</organism>
<sequence>MTAARRPVGALSSTVLDCPDPERLAAFYRLLTGWQVTYRSEAYVFIGDGPVRIGFQRVGGFRPPEWPSDGARAHLVFTVPELEPAVAELLAAGASRPEQQAGGERRVTLLDPDGHPFCLALPE</sequence>
<keyword evidence="3" id="KW-1185">Reference proteome</keyword>
<comment type="caution">
    <text evidence="2">The sequence shown here is derived from an EMBL/GenBank/DDBJ whole genome shotgun (WGS) entry which is preliminary data.</text>
</comment>
<dbReference type="PANTHER" id="PTHR35908">
    <property type="entry name" value="HYPOTHETICAL FUSION PROTEIN"/>
    <property type="match status" value="1"/>
</dbReference>
<protein>
    <recommendedName>
        <fullName evidence="1">VOC domain-containing protein</fullName>
    </recommendedName>
</protein>
<dbReference type="PROSITE" id="PS51819">
    <property type="entry name" value="VOC"/>
    <property type="match status" value="1"/>
</dbReference>
<evidence type="ECO:0000313" key="3">
    <source>
        <dbReference type="Proteomes" id="UP000027178"/>
    </source>
</evidence>
<dbReference type="OrthoDB" id="1645442at2"/>
<dbReference type="eggNOG" id="COG0346">
    <property type="taxonomic scope" value="Bacteria"/>
</dbReference>
<dbReference type="PANTHER" id="PTHR35908:SF1">
    <property type="entry name" value="CONSERVED PROTEIN"/>
    <property type="match status" value="1"/>
</dbReference>
<dbReference type="HOGENOM" id="CLU_108054_2_1_11"/>
<feature type="domain" description="VOC" evidence="1">
    <location>
        <begin position="10"/>
        <end position="122"/>
    </location>
</feature>
<evidence type="ECO:0000259" key="1">
    <source>
        <dbReference type="PROSITE" id="PS51819"/>
    </source>
</evidence>
<dbReference type="InterPro" id="IPR029068">
    <property type="entry name" value="Glyas_Bleomycin-R_OHBP_Dase"/>
</dbReference>